<dbReference type="Pfam" id="PF13384">
    <property type="entry name" value="HTH_23"/>
    <property type="match status" value="1"/>
</dbReference>
<dbReference type="EMBL" id="CP021920">
    <property type="protein sequence ID" value="ASB91423.1"/>
    <property type="molecule type" value="Genomic_DNA"/>
</dbReference>
<dbReference type="PANTHER" id="PTHR34294">
    <property type="entry name" value="TRANSCRIPTIONAL REGULATOR-RELATED"/>
    <property type="match status" value="1"/>
</dbReference>
<evidence type="ECO:0000313" key="7">
    <source>
        <dbReference type="Proteomes" id="UP000196877"/>
    </source>
</evidence>
<dbReference type="Proteomes" id="UP000196877">
    <property type="component" value="Chromosome"/>
</dbReference>
<keyword evidence="2" id="KW-0805">Transcription regulation</keyword>
<accession>A0ABM6LPT3</accession>
<dbReference type="InterPro" id="IPR051054">
    <property type="entry name" value="SorC_transcr_regulators"/>
</dbReference>
<sequence>MDREKQQLSIEAARLYYQSDYSQQQIAEQLQISRPTVSRLLQYAKEKGYVQIRIMDPFEDMDALGSMLEEKYGLLEAHVVFSPTEDYTIITHYLSRYGAEYMHGAVKDGDIVGVSWGTTMYQVAQNLHAKQVKGVEVVQLKGGISHSQVNTYSAETIQLFAEAFQTMPRYLPLPVVFDHAEVKQMVEQDRHIKRIMEMGKQANIALFTVGTVRDEALLFRLGYFSEKEKSLLKTKGVGDICSRFFDADGNICSEAINARTIGVELGDLREKERSILIAGGLRKTAAIHGALKGKYANVLIIDQHTAKELLKKGQED</sequence>
<reference evidence="6 7" key="1">
    <citation type="submission" date="2017-06" db="EMBL/GenBank/DDBJ databases">
        <title>Genome sequence of Bacillus sonorensis strain SRCM101395.</title>
        <authorList>
            <person name="Cho S.H."/>
        </authorList>
    </citation>
    <scope>NUCLEOTIDE SEQUENCE [LARGE SCALE GENOMIC DNA]</scope>
    <source>
        <strain evidence="6 7">SRCM101395</strain>
    </source>
</reference>
<keyword evidence="7" id="KW-1185">Reference proteome</keyword>
<evidence type="ECO:0000256" key="1">
    <source>
        <dbReference type="ARBA" id="ARBA00010466"/>
    </source>
</evidence>
<protein>
    <submittedName>
        <fullName evidence="6">Deoxyribonucleoside regulator</fullName>
    </submittedName>
</protein>
<dbReference type="GeneID" id="92855798"/>
<evidence type="ECO:0000256" key="3">
    <source>
        <dbReference type="ARBA" id="ARBA00023125"/>
    </source>
</evidence>
<dbReference type="RefSeq" id="WP_006639704.1">
    <property type="nucleotide sequence ID" value="NZ_BORD01000001.1"/>
</dbReference>
<feature type="domain" description="Sugar-binding" evidence="5">
    <location>
        <begin position="57"/>
        <end position="311"/>
    </location>
</feature>
<keyword evidence="4" id="KW-0804">Transcription</keyword>
<name>A0ABM6LPT3_9BACI</name>
<dbReference type="Gene3D" id="3.40.50.1360">
    <property type="match status" value="1"/>
</dbReference>
<evidence type="ECO:0000259" key="5">
    <source>
        <dbReference type="Pfam" id="PF04198"/>
    </source>
</evidence>
<dbReference type="SUPFAM" id="SSF88659">
    <property type="entry name" value="Sigma3 and sigma4 domains of RNA polymerase sigma factors"/>
    <property type="match status" value="1"/>
</dbReference>
<proteinExistence type="inferred from homology"/>
<evidence type="ECO:0000256" key="2">
    <source>
        <dbReference type="ARBA" id="ARBA00023015"/>
    </source>
</evidence>
<dbReference type="InterPro" id="IPR013324">
    <property type="entry name" value="RNA_pol_sigma_r3/r4-like"/>
</dbReference>
<evidence type="ECO:0000313" key="6">
    <source>
        <dbReference type="EMBL" id="ASB91423.1"/>
    </source>
</evidence>
<keyword evidence="3" id="KW-0238">DNA-binding</keyword>
<evidence type="ECO:0000256" key="4">
    <source>
        <dbReference type="ARBA" id="ARBA00023163"/>
    </source>
</evidence>
<organism evidence="6 7">
    <name type="scientific">Bacillus sonorensis</name>
    <dbReference type="NCBI Taxonomy" id="119858"/>
    <lineage>
        <taxon>Bacteria</taxon>
        <taxon>Bacillati</taxon>
        <taxon>Bacillota</taxon>
        <taxon>Bacilli</taxon>
        <taxon>Bacillales</taxon>
        <taxon>Bacillaceae</taxon>
        <taxon>Bacillus</taxon>
    </lineage>
</organism>
<dbReference type="SUPFAM" id="SSF100950">
    <property type="entry name" value="NagB/RpiA/CoA transferase-like"/>
    <property type="match status" value="1"/>
</dbReference>
<gene>
    <name evidence="6" type="ORF">S101395_04940</name>
</gene>
<dbReference type="Pfam" id="PF04198">
    <property type="entry name" value="Sugar-bind"/>
    <property type="match status" value="1"/>
</dbReference>
<dbReference type="InterPro" id="IPR037171">
    <property type="entry name" value="NagB/RpiA_transferase-like"/>
</dbReference>
<dbReference type="InterPro" id="IPR007324">
    <property type="entry name" value="Sugar-bd_dom_put"/>
</dbReference>
<comment type="similarity">
    <text evidence="1">Belongs to the SorC transcriptional regulatory family.</text>
</comment>
<dbReference type="PANTHER" id="PTHR34294:SF1">
    <property type="entry name" value="TRANSCRIPTIONAL REGULATOR LSRR"/>
    <property type="match status" value="1"/>
</dbReference>
<dbReference type="Gene3D" id="1.10.10.60">
    <property type="entry name" value="Homeodomain-like"/>
    <property type="match status" value="1"/>
</dbReference>